<organism evidence="2 3">
    <name type="scientific">Coleophoma cylindrospora</name>
    <dbReference type="NCBI Taxonomy" id="1849047"/>
    <lineage>
        <taxon>Eukaryota</taxon>
        <taxon>Fungi</taxon>
        <taxon>Dikarya</taxon>
        <taxon>Ascomycota</taxon>
        <taxon>Pezizomycotina</taxon>
        <taxon>Leotiomycetes</taxon>
        <taxon>Helotiales</taxon>
        <taxon>Dermateaceae</taxon>
        <taxon>Coleophoma</taxon>
    </lineage>
</organism>
<dbReference type="AlphaFoldDB" id="A0A3D8Q6P3"/>
<keyword evidence="3" id="KW-1185">Reference proteome</keyword>
<gene>
    <name evidence="2" type="ORF">BP6252_13766</name>
</gene>
<sequence>MVFQSILLFFLVGAGLSTPIASSLESRGPPPNATFIQCIDGTTDPICQLIHQPSHEIITEIIHPNGTMEIKRNLYTRDQLQAIRARNNVTSIEYQPGEAVQTRNAETINSPTKRESAPPACWSETQKWYDTHDWGYWYQPWKQVGNCFYCDQCTEAIATSFAVTQTWTVGLDAKFGDVITVSFGFSWGQTFSLSDTRTCQWNWVEYGCHSLWYQPLMTYHNGYANYQTHTHCGAGQGEPASDSYSNHNWAFANVNQAVTDNNGVNRGNLGCNSGCEGNDHRQCQYGNNGGVLWPNAN</sequence>
<name>A0A3D8Q6P3_9HELO</name>
<evidence type="ECO:0000313" key="3">
    <source>
        <dbReference type="Proteomes" id="UP000256645"/>
    </source>
</evidence>
<keyword evidence="1" id="KW-0732">Signal</keyword>
<proteinExistence type="predicted"/>
<protein>
    <submittedName>
        <fullName evidence="2">Uncharacterized protein</fullName>
    </submittedName>
</protein>
<comment type="caution">
    <text evidence="2">The sequence shown here is derived from an EMBL/GenBank/DDBJ whole genome shotgun (WGS) entry which is preliminary data.</text>
</comment>
<feature type="chain" id="PRO_5017694243" evidence="1">
    <location>
        <begin position="18"/>
        <end position="297"/>
    </location>
</feature>
<reference evidence="2 3" key="1">
    <citation type="journal article" date="2018" name="IMA Fungus">
        <title>IMA Genome-F 9: Draft genome sequence of Annulohypoxylon stygium, Aspergillus mulundensis, Berkeleyomyces basicola (syn. Thielaviopsis basicola), Ceratocystis smalleyi, two Cercospora beticola strains, Coleophoma cylindrospora, Fusarium fracticaudum, Phialophora cf. hyalina, and Morchella septimelata.</title>
        <authorList>
            <person name="Wingfield B.D."/>
            <person name="Bills G.F."/>
            <person name="Dong Y."/>
            <person name="Huang W."/>
            <person name="Nel W.J."/>
            <person name="Swalarsk-Parry B.S."/>
            <person name="Vaghefi N."/>
            <person name="Wilken P.M."/>
            <person name="An Z."/>
            <person name="de Beer Z.W."/>
            <person name="De Vos L."/>
            <person name="Chen L."/>
            <person name="Duong T.A."/>
            <person name="Gao Y."/>
            <person name="Hammerbacher A."/>
            <person name="Kikkert J.R."/>
            <person name="Li Y."/>
            <person name="Li H."/>
            <person name="Li K."/>
            <person name="Li Q."/>
            <person name="Liu X."/>
            <person name="Ma X."/>
            <person name="Naidoo K."/>
            <person name="Pethybridge S.J."/>
            <person name="Sun J."/>
            <person name="Steenkamp E.T."/>
            <person name="van der Nest M.A."/>
            <person name="van Wyk S."/>
            <person name="Wingfield M.J."/>
            <person name="Xiong C."/>
            <person name="Yue Q."/>
            <person name="Zhang X."/>
        </authorList>
    </citation>
    <scope>NUCLEOTIDE SEQUENCE [LARGE SCALE GENOMIC DNA]</scope>
    <source>
        <strain evidence="2 3">BP6252</strain>
    </source>
</reference>
<dbReference type="EMBL" id="PDLM01000020">
    <property type="protein sequence ID" value="RDW57506.1"/>
    <property type="molecule type" value="Genomic_DNA"/>
</dbReference>
<evidence type="ECO:0000256" key="1">
    <source>
        <dbReference type="SAM" id="SignalP"/>
    </source>
</evidence>
<dbReference type="OrthoDB" id="5408434at2759"/>
<evidence type="ECO:0000313" key="2">
    <source>
        <dbReference type="EMBL" id="RDW57506.1"/>
    </source>
</evidence>
<feature type="signal peptide" evidence="1">
    <location>
        <begin position="1"/>
        <end position="17"/>
    </location>
</feature>
<dbReference type="Proteomes" id="UP000256645">
    <property type="component" value="Unassembled WGS sequence"/>
</dbReference>
<accession>A0A3D8Q6P3</accession>